<reference evidence="13" key="1">
    <citation type="submission" date="2020-07" db="EMBL/GenBank/DDBJ databases">
        <authorList>
            <person name="Tarantini F.S."/>
            <person name="Hong K.W."/>
            <person name="Chan K.G."/>
        </authorList>
    </citation>
    <scope>NUCLEOTIDE SEQUENCE</scope>
    <source>
        <strain evidence="13">32-07</strain>
    </source>
</reference>
<name>A0ABX8QY11_9ACTN</name>
<dbReference type="PANTHER" id="PTHR45436">
    <property type="entry name" value="SENSOR HISTIDINE KINASE YKOH"/>
    <property type="match status" value="1"/>
</dbReference>
<evidence type="ECO:0000256" key="1">
    <source>
        <dbReference type="ARBA" id="ARBA00000085"/>
    </source>
</evidence>
<dbReference type="RefSeq" id="WP_231329267.1">
    <property type="nucleotide sequence ID" value="NZ_CP059572.1"/>
</dbReference>
<dbReference type="Pfam" id="PF02518">
    <property type="entry name" value="HATPase_c"/>
    <property type="match status" value="1"/>
</dbReference>
<evidence type="ECO:0000256" key="2">
    <source>
        <dbReference type="ARBA" id="ARBA00004370"/>
    </source>
</evidence>
<evidence type="ECO:0000259" key="11">
    <source>
        <dbReference type="PROSITE" id="PS50109"/>
    </source>
</evidence>
<keyword evidence="14" id="KW-1185">Reference proteome</keyword>
<organism evidence="13 14">
    <name type="scientific">Actinomadura graeca</name>
    <dbReference type="NCBI Taxonomy" id="2750812"/>
    <lineage>
        <taxon>Bacteria</taxon>
        <taxon>Bacillati</taxon>
        <taxon>Actinomycetota</taxon>
        <taxon>Actinomycetes</taxon>
        <taxon>Streptosporangiales</taxon>
        <taxon>Thermomonosporaceae</taxon>
        <taxon>Actinomadura</taxon>
    </lineage>
</organism>
<evidence type="ECO:0000259" key="12">
    <source>
        <dbReference type="PROSITE" id="PS50906"/>
    </source>
</evidence>
<dbReference type="PROSITE" id="PS50109">
    <property type="entry name" value="HIS_KIN"/>
    <property type="match status" value="1"/>
</dbReference>
<dbReference type="InterPro" id="IPR036890">
    <property type="entry name" value="HATPase_C_sf"/>
</dbReference>
<evidence type="ECO:0000256" key="4">
    <source>
        <dbReference type="ARBA" id="ARBA00022553"/>
    </source>
</evidence>
<keyword evidence="7" id="KW-0418">Kinase</keyword>
<comment type="subcellular location">
    <subcellularLocation>
        <location evidence="2">Membrane</location>
    </subcellularLocation>
</comment>
<proteinExistence type="predicted"/>
<keyword evidence="8" id="KW-1133">Transmembrane helix</keyword>
<dbReference type="InterPro" id="IPR010910">
    <property type="entry name" value="Nitrate/nitrite_sensing_bac"/>
</dbReference>
<feature type="compositionally biased region" description="Basic and acidic residues" evidence="10">
    <location>
        <begin position="796"/>
        <end position="805"/>
    </location>
</feature>
<keyword evidence="6" id="KW-0812">Transmembrane</keyword>
<comment type="catalytic activity">
    <reaction evidence="1">
        <text>ATP + protein L-histidine = ADP + protein N-phospho-L-histidine.</text>
        <dbReference type="EC" id="2.7.13.3"/>
    </reaction>
</comment>
<evidence type="ECO:0000256" key="6">
    <source>
        <dbReference type="ARBA" id="ARBA00022692"/>
    </source>
</evidence>
<sequence>MRIRNTRLRTKITALLASLIALWAFAAWVTLREGLTLLSASSIDQNVTRPMVTLVTDLQEERKLSTIYLSSPGTQQRQALLAQREHVDRSQDTFRKRAGSGNMLGTGGGTLEKRIKESLDELDGIAPGRAAIDSRTIDRQTAVRPYNEVIDSAFRIYNAAGGVNDEGISRDSRALNSLTRAKEILAREDALLSGALAAGRLTAADHAQFVSLVGTQRYLHDEAAAELPPDDLAEYRALTNSAPYKRLRFLEDHVYQGRPGAPLRVKSEEWRSSMETVLAGLEDVVLNGGERLVNRAKPVAIGVILRLVLAGGLGLLAVIASVIVSITTARALVRQLERLRQAAWELAEQRLPGVVERLGHGEEVDVAVEAPPLEFGSDEIGQVGRAFNAVQETAIRTAVEQAELRRGIRDVLLSLARRTQTLVHRQLTMLDTMERRRDIEVKDLEELFRLDHLATRMRRNAENLIVLSGSLPARGWRNAVPMVDVIRAAVGEVEDYTRVTVLPLGQYELAGRAVGDVTHLLAELIENAVSFSPPDTVVQVSGHLVASGFAIDIEDRGLGMTEEKLTEINERIADPPEFNLQSSVQLGLYVVSKLAERYGLQVSLKRSAYGGTTAVVVIPKELVVEEGPVPVGAGATTRNGLEVRQPAAVGGGSGQHAIGTLTMTGQPSGPALVAVPPPAPEPPGRGDGGDTTSLPDRQDDPARGTRSHDDTVPRDRSTTTGRHRLVEPADTGEGPPDGASDGGQHETTEPEDQSPVPEISTTPSGLPVRVPQANLAEPLRTDEPVVAEQPDEEDDPGRPPEEIKRIMGSYQRGSRRGRSDAAEAIGDQAAEGEEDQ</sequence>
<keyword evidence="9" id="KW-0902">Two-component regulatory system</keyword>
<feature type="domain" description="Histidine kinase" evidence="11">
    <location>
        <begin position="517"/>
        <end position="622"/>
    </location>
</feature>
<evidence type="ECO:0000256" key="9">
    <source>
        <dbReference type="ARBA" id="ARBA00023012"/>
    </source>
</evidence>
<feature type="region of interest" description="Disordered" evidence="10">
    <location>
        <begin position="645"/>
        <end position="836"/>
    </location>
</feature>
<dbReference type="InterPro" id="IPR013587">
    <property type="entry name" value="Nitrate/nitrite_sensing"/>
</dbReference>
<dbReference type="InterPro" id="IPR005467">
    <property type="entry name" value="His_kinase_dom"/>
</dbReference>
<dbReference type="InterPro" id="IPR003594">
    <property type="entry name" value="HATPase_dom"/>
</dbReference>
<dbReference type="InterPro" id="IPR003660">
    <property type="entry name" value="HAMP_dom"/>
</dbReference>
<dbReference type="PROSITE" id="PS50906">
    <property type="entry name" value="NIT"/>
    <property type="match status" value="1"/>
</dbReference>
<keyword evidence="5" id="KW-0808">Transferase</keyword>
<gene>
    <name evidence="13" type="ORF">AGRA3207_004752</name>
</gene>
<dbReference type="SMART" id="SM00304">
    <property type="entry name" value="HAMP"/>
    <property type="match status" value="1"/>
</dbReference>
<evidence type="ECO:0000313" key="14">
    <source>
        <dbReference type="Proteomes" id="UP001049518"/>
    </source>
</evidence>
<accession>A0ABX8QY11</accession>
<keyword evidence="4" id="KW-0597">Phosphoprotein</keyword>
<evidence type="ECO:0000256" key="3">
    <source>
        <dbReference type="ARBA" id="ARBA00012438"/>
    </source>
</evidence>
<dbReference type="EC" id="2.7.13.3" evidence="3"/>
<keyword evidence="8" id="KW-0472">Membrane</keyword>
<evidence type="ECO:0000256" key="8">
    <source>
        <dbReference type="ARBA" id="ARBA00022989"/>
    </source>
</evidence>
<dbReference type="InterPro" id="IPR050428">
    <property type="entry name" value="TCS_sensor_his_kinase"/>
</dbReference>
<dbReference type="Gene3D" id="6.10.340.10">
    <property type="match status" value="1"/>
</dbReference>
<evidence type="ECO:0000256" key="5">
    <source>
        <dbReference type="ARBA" id="ARBA00022679"/>
    </source>
</evidence>
<evidence type="ECO:0000313" key="13">
    <source>
        <dbReference type="EMBL" id="QXJ23578.1"/>
    </source>
</evidence>
<dbReference type="EMBL" id="CP059572">
    <property type="protein sequence ID" value="QXJ23578.1"/>
    <property type="molecule type" value="Genomic_DNA"/>
</dbReference>
<dbReference type="Gene3D" id="3.30.565.10">
    <property type="entry name" value="Histidine kinase-like ATPase, C-terminal domain"/>
    <property type="match status" value="1"/>
</dbReference>
<dbReference type="Pfam" id="PF08376">
    <property type="entry name" value="NIT"/>
    <property type="match status" value="1"/>
</dbReference>
<feature type="compositionally biased region" description="Basic and acidic residues" evidence="10">
    <location>
        <begin position="696"/>
        <end position="717"/>
    </location>
</feature>
<dbReference type="SMART" id="SM00387">
    <property type="entry name" value="HATPase_c"/>
    <property type="match status" value="1"/>
</dbReference>
<dbReference type="Proteomes" id="UP001049518">
    <property type="component" value="Chromosome"/>
</dbReference>
<evidence type="ECO:0000256" key="10">
    <source>
        <dbReference type="SAM" id="MobiDB-lite"/>
    </source>
</evidence>
<evidence type="ECO:0000256" key="7">
    <source>
        <dbReference type="ARBA" id="ARBA00022777"/>
    </source>
</evidence>
<dbReference type="SUPFAM" id="SSF55874">
    <property type="entry name" value="ATPase domain of HSP90 chaperone/DNA topoisomerase II/histidine kinase"/>
    <property type="match status" value="1"/>
</dbReference>
<dbReference type="PANTHER" id="PTHR45436:SF5">
    <property type="entry name" value="SENSOR HISTIDINE KINASE TRCS"/>
    <property type="match status" value="1"/>
</dbReference>
<protein>
    <recommendedName>
        <fullName evidence="3">histidine kinase</fullName>
        <ecNumber evidence="3">2.7.13.3</ecNumber>
    </recommendedName>
</protein>
<feature type="domain" description="NIT" evidence="12">
    <location>
        <begin position="49"/>
        <end position="299"/>
    </location>
</feature>